<dbReference type="Pfam" id="PF00496">
    <property type="entry name" value="SBP_bac_5"/>
    <property type="match status" value="1"/>
</dbReference>
<dbReference type="OrthoDB" id="9803988at2"/>
<accession>A0A2V3UJT2</accession>
<dbReference type="GO" id="GO:0015833">
    <property type="term" value="P:peptide transport"/>
    <property type="evidence" value="ECO:0007669"/>
    <property type="project" value="TreeGrafter"/>
</dbReference>
<keyword evidence="6" id="KW-1185">Reference proteome</keyword>
<evidence type="ECO:0000256" key="2">
    <source>
        <dbReference type="ARBA" id="ARBA00005695"/>
    </source>
</evidence>
<feature type="domain" description="Solute-binding protein family 5" evidence="4">
    <location>
        <begin position="74"/>
        <end position="421"/>
    </location>
</feature>
<proteinExistence type="inferred from homology"/>
<dbReference type="AlphaFoldDB" id="A0A2V3UJT2"/>
<reference evidence="5 6" key="1">
    <citation type="submission" date="2018-05" db="EMBL/GenBank/DDBJ databases">
        <title>Genomic Encyclopedia of Type Strains, Phase IV (KMG-IV): sequencing the most valuable type-strain genomes for metagenomic binning, comparative biology and taxonomic classification.</title>
        <authorList>
            <person name="Goeker M."/>
        </authorList>
    </citation>
    <scope>NUCLEOTIDE SEQUENCE [LARGE SCALE GENOMIC DNA]</scope>
    <source>
        <strain evidence="5 6">DSM 6462</strain>
    </source>
</reference>
<dbReference type="Proteomes" id="UP000248021">
    <property type="component" value="Unassembled WGS sequence"/>
</dbReference>
<evidence type="ECO:0000256" key="3">
    <source>
        <dbReference type="ARBA" id="ARBA00022729"/>
    </source>
</evidence>
<evidence type="ECO:0000313" key="6">
    <source>
        <dbReference type="Proteomes" id="UP000248021"/>
    </source>
</evidence>
<evidence type="ECO:0000313" key="5">
    <source>
        <dbReference type="EMBL" id="PXW65097.1"/>
    </source>
</evidence>
<dbReference type="CDD" id="cd08502">
    <property type="entry name" value="PBP2_NikA_DppA_OppA_like_16"/>
    <property type="match status" value="1"/>
</dbReference>
<dbReference type="Gene3D" id="3.40.190.10">
    <property type="entry name" value="Periplasmic binding protein-like II"/>
    <property type="match status" value="1"/>
</dbReference>
<evidence type="ECO:0000256" key="1">
    <source>
        <dbReference type="ARBA" id="ARBA00004418"/>
    </source>
</evidence>
<dbReference type="GO" id="GO:0043190">
    <property type="term" value="C:ATP-binding cassette (ABC) transporter complex"/>
    <property type="evidence" value="ECO:0007669"/>
    <property type="project" value="InterPro"/>
</dbReference>
<dbReference type="InterPro" id="IPR000914">
    <property type="entry name" value="SBP_5_dom"/>
</dbReference>
<organism evidence="5 6">
    <name type="scientific">Chelatococcus asaccharovorans</name>
    <dbReference type="NCBI Taxonomy" id="28210"/>
    <lineage>
        <taxon>Bacteria</taxon>
        <taxon>Pseudomonadati</taxon>
        <taxon>Pseudomonadota</taxon>
        <taxon>Alphaproteobacteria</taxon>
        <taxon>Hyphomicrobiales</taxon>
        <taxon>Chelatococcaceae</taxon>
        <taxon>Chelatococcus</taxon>
    </lineage>
</organism>
<protein>
    <submittedName>
        <fullName evidence="5">Peptide/nickel transport system substrate-binding protein</fullName>
    </submittedName>
</protein>
<dbReference type="GO" id="GO:0030288">
    <property type="term" value="C:outer membrane-bounded periplasmic space"/>
    <property type="evidence" value="ECO:0007669"/>
    <property type="project" value="UniProtKB-ARBA"/>
</dbReference>
<dbReference type="SUPFAM" id="SSF53850">
    <property type="entry name" value="Periplasmic binding protein-like II"/>
    <property type="match status" value="1"/>
</dbReference>
<dbReference type="Gene3D" id="3.10.105.10">
    <property type="entry name" value="Dipeptide-binding Protein, Domain 3"/>
    <property type="match status" value="1"/>
</dbReference>
<dbReference type="InterPro" id="IPR030678">
    <property type="entry name" value="Peptide/Ni-bd"/>
</dbReference>
<dbReference type="PANTHER" id="PTHR30290:SF38">
    <property type="entry name" value="D,D-DIPEPTIDE-BINDING PERIPLASMIC PROTEIN DDPA-RELATED"/>
    <property type="match status" value="1"/>
</dbReference>
<keyword evidence="3" id="KW-0732">Signal</keyword>
<name>A0A2V3UJT2_9HYPH</name>
<dbReference type="PIRSF" id="PIRSF002741">
    <property type="entry name" value="MppA"/>
    <property type="match status" value="1"/>
</dbReference>
<sequence>MNRRELMKFFGIGGAMALGGNSAFAQSAAADRLSVALAVNLPSLDPHFTTAVVTRQIGCHIYETLLTYNADYNLAPMLAETWSTSEDGLTTSVTLRPGLRFHDGSPVTAMDAVASLERWRGLSTVGKSAFADVTAITAVDERSLTITATAASSALLEALASPTQAAAIMPAAVARAAGKNEITSFIGTGPYRLQSWQKDQYVTLERFADYVALEAPPSGLGGRKEALIAEIRFDFVTNAPSRIAGLQSGEYDFVDDVPPDNFKTIAAIPGITTYIGKPSRQNIMFFNCGRGVFSNPAIRKAANKALDLDSIMLASAARPDFYRIDPGLMFREQTLWHSDAGAELMNLKDPEGAKADLKAAGYAGQPVVILTSREYQYLYRASLVIQQQLMMIGMNVKLEVYDWPTLLEKRRNASAWDIFFTFAGIYAHPTQITFVDSRKGYPGGYANAEVDARLDRLAATVDRAAAAALFHEVQALYRADVPTVKLGDMFALAASGQQVKGFDFFFDLHFWNVSLSR</sequence>
<dbReference type="InterPro" id="IPR039424">
    <property type="entry name" value="SBP_5"/>
</dbReference>
<comment type="subcellular location">
    <subcellularLocation>
        <location evidence="1">Periplasm</location>
    </subcellularLocation>
</comment>
<gene>
    <name evidence="5" type="ORF">C7450_101860</name>
</gene>
<comment type="caution">
    <text evidence="5">The sequence shown here is derived from an EMBL/GenBank/DDBJ whole genome shotgun (WGS) entry which is preliminary data.</text>
</comment>
<dbReference type="PANTHER" id="PTHR30290">
    <property type="entry name" value="PERIPLASMIC BINDING COMPONENT OF ABC TRANSPORTER"/>
    <property type="match status" value="1"/>
</dbReference>
<comment type="similarity">
    <text evidence="2">Belongs to the bacterial solute-binding protein 5 family.</text>
</comment>
<dbReference type="GO" id="GO:1904680">
    <property type="term" value="F:peptide transmembrane transporter activity"/>
    <property type="evidence" value="ECO:0007669"/>
    <property type="project" value="TreeGrafter"/>
</dbReference>
<dbReference type="RefSeq" id="WP_110373091.1">
    <property type="nucleotide sequence ID" value="NZ_CAKNFM010000006.1"/>
</dbReference>
<dbReference type="EMBL" id="QJJK01000001">
    <property type="protein sequence ID" value="PXW65097.1"/>
    <property type="molecule type" value="Genomic_DNA"/>
</dbReference>
<dbReference type="Gene3D" id="3.90.76.10">
    <property type="entry name" value="Dipeptide-binding Protein, Domain 1"/>
    <property type="match status" value="1"/>
</dbReference>
<evidence type="ECO:0000259" key="4">
    <source>
        <dbReference type="Pfam" id="PF00496"/>
    </source>
</evidence>